<dbReference type="GO" id="GO:0043213">
    <property type="term" value="P:bacteriocin transport"/>
    <property type="evidence" value="ECO:0007669"/>
    <property type="project" value="InterPro"/>
</dbReference>
<evidence type="ECO:0000256" key="5">
    <source>
        <dbReference type="SAM" id="Phobius"/>
    </source>
</evidence>
<dbReference type="EMBL" id="AM180252">
    <property type="protein sequence ID" value="CAJ54747.1"/>
    <property type="molecule type" value="Genomic_DNA"/>
</dbReference>
<dbReference type="NCBIfam" id="TIGR01352">
    <property type="entry name" value="tonB_Cterm"/>
    <property type="match status" value="1"/>
</dbReference>
<dbReference type="AlphaFoldDB" id="Q1MQI0"/>
<dbReference type="InterPro" id="IPR006260">
    <property type="entry name" value="TonB/TolA_C"/>
</dbReference>
<evidence type="ECO:0000313" key="6">
    <source>
        <dbReference type="EMBL" id="CAJ54747.1"/>
    </source>
</evidence>
<sequence>MRFISYIASLILHIGLILIIVFWPTKTIVRPERPIQISLTMESIGGGRLPSPVLGQQIPVPTKTSTVTPSIPIENIPVLKNPSVQTSSDFVPLRQETIGGHESQNQLQPIAVPVREEIAVNERIEQKIPTEKILDTPKAKQELAKKVEKMQPKGEPAKKIVKKTEPIGGSASLKDALLDAKKKTNIQKSQKVSPNTSVTNALAGFKKQTSTVGGGGGVSDGNGGGGGLHDIYAGLVMMSVRPNWSIPTYSRDNLVALVHVRIDADGNVLSCVIERSSGRSDFDASAVNAVIRTKILPPPPTPAQQDMIIVFNSLEVQ</sequence>
<dbReference type="HOGENOM" id="CLU_070019_0_0_7"/>
<dbReference type="RefSeq" id="WP_011526776.1">
    <property type="nucleotide sequence ID" value="NC_008011.1"/>
</dbReference>
<comment type="subcellular location">
    <subcellularLocation>
        <location evidence="1">Membrane</location>
        <topology evidence="1">Single-pass membrane protein</topology>
    </subcellularLocation>
</comment>
<keyword evidence="2 5" id="KW-0812">Transmembrane</keyword>
<keyword evidence="4 5" id="KW-0472">Membrane</keyword>
<dbReference type="STRING" id="363253.LI0693"/>
<evidence type="ECO:0000256" key="1">
    <source>
        <dbReference type="ARBA" id="ARBA00004167"/>
    </source>
</evidence>
<dbReference type="Proteomes" id="UP000002430">
    <property type="component" value="Chromosome"/>
</dbReference>
<dbReference type="Pfam" id="PF13103">
    <property type="entry name" value="TonB_2"/>
    <property type="match status" value="1"/>
</dbReference>
<feature type="transmembrane region" description="Helical" evidence="5">
    <location>
        <begin position="6"/>
        <end position="23"/>
    </location>
</feature>
<protein>
    <submittedName>
        <fullName evidence="6">Membrane protein involved in colicin uptake</fullName>
    </submittedName>
</protein>
<proteinExistence type="predicted"/>
<dbReference type="SUPFAM" id="SSF74653">
    <property type="entry name" value="TolA/TonB C-terminal domain"/>
    <property type="match status" value="1"/>
</dbReference>
<dbReference type="OrthoDB" id="5461359at2"/>
<dbReference type="GO" id="GO:0019534">
    <property type="term" value="F:toxin transmembrane transporter activity"/>
    <property type="evidence" value="ECO:0007669"/>
    <property type="project" value="InterPro"/>
</dbReference>
<keyword evidence="3 5" id="KW-1133">Transmembrane helix</keyword>
<dbReference type="GO" id="GO:0016020">
    <property type="term" value="C:membrane"/>
    <property type="evidence" value="ECO:0007669"/>
    <property type="project" value="UniProtKB-SubCell"/>
</dbReference>
<dbReference type="InterPro" id="IPR014161">
    <property type="entry name" value="Tol-Pal_TolA"/>
</dbReference>
<gene>
    <name evidence="6" type="ordered locus">LI0693</name>
</gene>
<dbReference type="NCBIfam" id="TIGR02794">
    <property type="entry name" value="tolA_full"/>
    <property type="match status" value="1"/>
</dbReference>
<evidence type="ECO:0000256" key="3">
    <source>
        <dbReference type="ARBA" id="ARBA00022989"/>
    </source>
</evidence>
<keyword evidence="7" id="KW-1185">Reference proteome</keyword>
<evidence type="ECO:0000256" key="2">
    <source>
        <dbReference type="ARBA" id="ARBA00022692"/>
    </source>
</evidence>
<evidence type="ECO:0000313" key="7">
    <source>
        <dbReference type="Proteomes" id="UP000002430"/>
    </source>
</evidence>
<dbReference type="KEGG" id="lip:LI0693"/>
<dbReference type="eggNOG" id="COG0810">
    <property type="taxonomic scope" value="Bacteria"/>
</dbReference>
<accession>Q1MQI0</accession>
<name>Q1MQI0_LAWIP</name>
<dbReference type="Gene3D" id="3.30.1150.10">
    <property type="match status" value="1"/>
</dbReference>
<evidence type="ECO:0000256" key="4">
    <source>
        <dbReference type="ARBA" id="ARBA00023136"/>
    </source>
</evidence>
<organism evidence="6 7">
    <name type="scientific">Lawsonia intracellularis (strain PHE/MN1-00)</name>
    <dbReference type="NCBI Taxonomy" id="363253"/>
    <lineage>
        <taxon>Bacteria</taxon>
        <taxon>Pseudomonadati</taxon>
        <taxon>Thermodesulfobacteriota</taxon>
        <taxon>Desulfovibrionia</taxon>
        <taxon>Desulfovibrionales</taxon>
        <taxon>Desulfovibrionaceae</taxon>
        <taxon>Lawsonia</taxon>
    </lineage>
</organism>
<reference evidence="6 7" key="1">
    <citation type="submission" date="2005-11" db="EMBL/GenBank/DDBJ databases">
        <title>The complete genome sequence of Lawsonia intracellularis: the causative agent of proliferative enteropathy.</title>
        <authorList>
            <person name="Kaur K."/>
            <person name="Zhang Q."/>
            <person name="Beckler D."/>
            <person name="Munir S."/>
            <person name="Li L."/>
            <person name="Kinsley K."/>
            <person name="Herron L."/>
            <person name="Peterson A."/>
            <person name="May B."/>
            <person name="Singh S."/>
            <person name="Gebhart C."/>
            <person name="Kapur V."/>
        </authorList>
    </citation>
    <scope>NUCLEOTIDE SEQUENCE [LARGE SCALE GENOMIC DNA]</scope>
    <source>
        <strain evidence="6 7">PHE/MN1-00</strain>
    </source>
</reference>